<proteinExistence type="predicted"/>
<sequence>MESSKTIRTTSSQGLGVKKVSNNSLAQVVPDQTDTKDTLISDIKGNMGSSKGEGTINGSHNQDGDLLMEPGSMKKAKKLDHELIVKTLMDTPKYKYLQSLTNDSKVPAAETNDRKPINEVLTQTPLSLSPESFDLNQHASSSNVQPGFYNVNQCLYYKAMCKQNPIRNAWYCRNSC</sequence>
<gene>
    <name evidence="1" type="ORF">XELAEV_18030556mg</name>
</gene>
<evidence type="ECO:0000313" key="2">
    <source>
        <dbReference type="Proteomes" id="UP000694892"/>
    </source>
</evidence>
<dbReference type="EMBL" id="CM004476">
    <property type="protein sequence ID" value="OCT75377.1"/>
    <property type="molecule type" value="Genomic_DNA"/>
</dbReference>
<evidence type="ECO:0000313" key="1">
    <source>
        <dbReference type="EMBL" id="OCT75377.1"/>
    </source>
</evidence>
<reference evidence="2" key="1">
    <citation type="journal article" date="2016" name="Nature">
        <title>Genome evolution in the allotetraploid frog Xenopus laevis.</title>
        <authorList>
            <person name="Session A.M."/>
            <person name="Uno Y."/>
            <person name="Kwon T."/>
            <person name="Chapman J.A."/>
            <person name="Toyoda A."/>
            <person name="Takahashi S."/>
            <person name="Fukui A."/>
            <person name="Hikosaka A."/>
            <person name="Suzuki A."/>
            <person name="Kondo M."/>
            <person name="van Heeringen S.J."/>
            <person name="Quigley I."/>
            <person name="Heinz S."/>
            <person name="Ogino H."/>
            <person name="Ochi H."/>
            <person name="Hellsten U."/>
            <person name="Lyons J.B."/>
            <person name="Simakov O."/>
            <person name="Putnam N."/>
            <person name="Stites J."/>
            <person name="Kuroki Y."/>
            <person name="Tanaka T."/>
            <person name="Michiue T."/>
            <person name="Watanabe M."/>
            <person name="Bogdanovic O."/>
            <person name="Lister R."/>
            <person name="Georgiou G."/>
            <person name="Paranjpe S.S."/>
            <person name="van Kruijsbergen I."/>
            <person name="Shu S."/>
            <person name="Carlson J."/>
            <person name="Kinoshita T."/>
            <person name="Ohta Y."/>
            <person name="Mawaribuchi S."/>
            <person name="Jenkins J."/>
            <person name="Grimwood J."/>
            <person name="Schmutz J."/>
            <person name="Mitros T."/>
            <person name="Mozaffari S.V."/>
            <person name="Suzuki Y."/>
            <person name="Haramoto Y."/>
            <person name="Yamamoto T.S."/>
            <person name="Takagi C."/>
            <person name="Heald R."/>
            <person name="Miller K."/>
            <person name="Haudenschild C."/>
            <person name="Kitzman J."/>
            <person name="Nakayama T."/>
            <person name="Izutsu Y."/>
            <person name="Robert J."/>
            <person name="Fortriede J."/>
            <person name="Burns K."/>
            <person name="Lotay V."/>
            <person name="Karimi K."/>
            <person name="Yasuoka Y."/>
            <person name="Dichmann D.S."/>
            <person name="Flajnik M.F."/>
            <person name="Houston D.W."/>
            <person name="Shendure J."/>
            <person name="DuPasquier L."/>
            <person name="Vize P.D."/>
            <person name="Zorn A.M."/>
            <person name="Ito M."/>
            <person name="Marcotte E.M."/>
            <person name="Wallingford J.B."/>
            <person name="Ito Y."/>
            <person name="Asashima M."/>
            <person name="Ueno N."/>
            <person name="Matsuda Y."/>
            <person name="Veenstra G.J."/>
            <person name="Fujiyama A."/>
            <person name="Harland R.M."/>
            <person name="Taira M."/>
            <person name="Rokhsar D.S."/>
        </authorList>
    </citation>
    <scope>NUCLEOTIDE SEQUENCE [LARGE SCALE GENOMIC DNA]</scope>
    <source>
        <strain evidence="2">J</strain>
    </source>
</reference>
<name>A0A974HEU6_XENLA</name>
<accession>A0A974HEU6</accession>
<organism evidence="1 2">
    <name type="scientific">Xenopus laevis</name>
    <name type="common">African clawed frog</name>
    <dbReference type="NCBI Taxonomy" id="8355"/>
    <lineage>
        <taxon>Eukaryota</taxon>
        <taxon>Metazoa</taxon>
        <taxon>Chordata</taxon>
        <taxon>Craniata</taxon>
        <taxon>Vertebrata</taxon>
        <taxon>Euteleostomi</taxon>
        <taxon>Amphibia</taxon>
        <taxon>Batrachia</taxon>
        <taxon>Anura</taxon>
        <taxon>Pipoidea</taxon>
        <taxon>Pipidae</taxon>
        <taxon>Xenopodinae</taxon>
        <taxon>Xenopus</taxon>
        <taxon>Xenopus</taxon>
    </lineage>
</organism>
<protein>
    <submittedName>
        <fullName evidence="1">Uncharacterized protein</fullName>
    </submittedName>
</protein>
<dbReference type="AlphaFoldDB" id="A0A974HEU6"/>
<dbReference type="Proteomes" id="UP000694892">
    <property type="component" value="Chromosome 6L"/>
</dbReference>